<dbReference type="Gene3D" id="2.40.50.140">
    <property type="entry name" value="Nucleic acid-binding proteins"/>
    <property type="match status" value="1"/>
</dbReference>
<comment type="subunit">
    <text evidence="6">Homotetramer. Forms an RuvA(8)-RuvB(12)-Holliday junction (HJ) complex. HJ DNA is sandwiched between 2 RuvA tetramers; dsDNA enters through RuvA and exits via RuvB. An RuvB hexamer assembles on each DNA strand where it exits the tetramer. Each RuvB hexamer is contacted by two RuvA subunits (via domain III) on 2 adjacent RuvB subunits; this complex drives branch migration. In the full resolvosome a probable DNA-RuvA(4)-RuvB(12)-RuvC(2) complex forms which resolves the HJ.</text>
</comment>
<dbReference type="NCBIfam" id="TIGR00084">
    <property type="entry name" value="ruvA"/>
    <property type="match status" value="1"/>
</dbReference>
<dbReference type="InterPro" id="IPR013849">
    <property type="entry name" value="DNA_helicase_Holl-junc_RuvA_I"/>
</dbReference>
<evidence type="ECO:0000256" key="5">
    <source>
        <dbReference type="ARBA" id="ARBA00023204"/>
    </source>
</evidence>
<keyword evidence="3 6" id="KW-0238">DNA-binding</keyword>
<evidence type="ECO:0000259" key="7">
    <source>
        <dbReference type="SMART" id="SM00278"/>
    </source>
</evidence>
<dbReference type="PATRIC" id="fig|1617427.3.peg.407"/>
<evidence type="ECO:0000256" key="6">
    <source>
        <dbReference type="HAMAP-Rule" id="MF_00031"/>
    </source>
</evidence>
<dbReference type="Pfam" id="PF14520">
    <property type="entry name" value="HHH_5"/>
    <property type="match status" value="1"/>
</dbReference>
<comment type="domain">
    <text evidence="6">Has three domains with a flexible linker between the domains II and III and assumes an 'L' shape. Domain III is highly mobile and contacts RuvB.</text>
</comment>
<evidence type="ECO:0000256" key="1">
    <source>
        <dbReference type="ARBA" id="ARBA00022490"/>
    </source>
</evidence>
<dbReference type="GO" id="GO:0009379">
    <property type="term" value="C:Holliday junction helicase complex"/>
    <property type="evidence" value="ECO:0007669"/>
    <property type="project" value="InterPro"/>
</dbReference>
<reference evidence="8 9" key="1">
    <citation type="submission" date="2015-02" db="EMBL/GenBank/DDBJ databases">
        <title>Improved understanding of the partial-nitritation anammox process through 23 genomes representing the majority of the microbial community.</title>
        <authorList>
            <person name="Speth D.R."/>
            <person name="In T Zandt M."/>
            <person name="Guerrero Cruz S."/>
            <person name="Jetten M.S."/>
            <person name="Dutilh B.E."/>
        </authorList>
    </citation>
    <scope>NUCLEOTIDE SEQUENCE [LARGE SCALE GENOMIC DNA]</scope>
    <source>
        <strain evidence="8">OLB21</strain>
    </source>
</reference>
<comment type="subcellular location">
    <subcellularLocation>
        <location evidence="6">Cytoplasm</location>
    </subcellularLocation>
</comment>
<dbReference type="SUPFAM" id="SSF46929">
    <property type="entry name" value="DNA helicase RuvA subunit, C-terminal domain"/>
    <property type="match status" value="1"/>
</dbReference>
<keyword evidence="1 6" id="KW-0963">Cytoplasm</keyword>
<keyword evidence="8" id="KW-0067">ATP-binding</keyword>
<feature type="domain" description="Helix-hairpin-helix DNA-binding motif class 1" evidence="7">
    <location>
        <begin position="103"/>
        <end position="122"/>
    </location>
</feature>
<organism evidence="8 9">
    <name type="scientific">candidate division WS6 bacterium OLB21</name>
    <dbReference type="NCBI Taxonomy" id="1617427"/>
    <lineage>
        <taxon>Bacteria</taxon>
        <taxon>Candidatus Dojkabacteria</taxon>
    </lineage>
</organism>
<evidence type="ECO:0000313" key="8">
    <source>
        <dbReference type="EMBL" id="KXK09584.1"/>
    </source>
</evidence>
<dbReference type="Pfam" id="PF01330">
    <property type="entry name" value="RuvA_N"/>
    <property type="match status" value="1"/>
</dbReference>
<protein>
    <recommendedName>
        <fullName evidence="6">Holliday junction branch migration complex subunit RuvA</fullName>
    </recommendedName>
</protein>
<dbReference type="SUPFAM" id="SSF47781">
    <property type="entry name" value="RuvA domain 2-like"/>
    <property type="match status" value="1"/>
</dbReference>
<dbReference type="InterPro" id="IPR010994">
    <property type="entry name" value="RuvA_2-like"/>
</dbReference>
<keyword evidence="4 6" id="KW-0233">DNA recombination</keyword>
<dbReference type="CDD" id="cd14332">
    <property type="entry name" value="UBA_RuvA_C"/>
    <property type="match status" value="1"/>
</dbReference>
<dbReference type="EMBL" id="JYPD01000014">
    <property type="protein sequence ID" value="KXK09584.1"/>
    <property type="molecule type" value="Genomic_DNA"/>
</dbReference>
<dbReference type="Gene3D" id="1.10.8.10">
    <property type="entry name" value="DNA helicase RuvA subunit, C-terminal domain"/>
    <property type="match status" value="1"/>
</dbReference>
<feature type="domain" description="Helix-hairpin-helix DNA-binding motif class 1" evidence="7">
    <location>
        <begin position="69"/>
        <end position="88"/>
    </location>
</feature>
<evidence type="ECO:0000256" key="3">
    <source>
        <dbReference type="ARBA" id="ARBA00023125"/>
    </source>
</evidence>
<dbReference type="Gene3D" id="1.10.150.20">
    <property type="entry name" value="5' to 3' exonuclease, C-terminal subdomain"/>
    <property type="match status" value="1"/>
</dbReference>
<sequence length="193" mass="20959">MIGYLQGVIIDIMHDTIIIGTNGVGYRVDTKASKLSINEEISLYIHTHVREQELKLFGFATKQELGLFEMLITVSGVGPKLAMALVSSLGYDEIVSAIIEGQPKLLKSPGIGQKTAERIIIDLKSKLKQSAHQGVLNGRKTANPAQDEVHDALIGLGFSETEISKALESIDPQLDAGNLIKEALKVIRNKSNN</sequence>
<dbReference type="GO" id="GO:0009378">
    <property type="term" value="F:four-way junction helicase activity"/>
    <property type="evidence" value="ECO:0007669"/>
    <property type="project" value="InterPro"/>
</dbReference>
<dbReference type="GO" id="GO:0016787">
    <property type="term" value="F:hydrolase activity"/>
    <property type="evidence" value="ECO:0007669"/>
    <property type="project" value="UniProtKB-KW"/>
</dbReference>
<comment type="caution">
    <text evidence="6">Lacks conserved residue(s) required for the propagation of feature annotation.</text>
</comment>
<dbReference type="Pfam" id="PF07499">
    <property type="entry name" value="RuvA_C"/>
    <property type="match status" value="1"/>
</dbReference>
<dbReference type="Proteomes" id="UP000070449">
    <property type="component" value="Unassembled WGS sequence"/>
</dbReference>
<accession>A0A136KJJ9</accession>
<dbReference type="GO" id="GO:0005524">
    <property type="term" value="F:ATP binding"/>
    <property type="evidence" value="ECO:0007669"/>
    <property type="project" value="InterPro"/>
</dbReference>
<keyword evidence="8" id="KW-0347">Helicase</keyword>
<proteinExistence type="inferred from homology"/>
<keyword evidence="5 6" id="KW-0234">DNA repair</keyword>
<dbReference type="SMART" id="SM00278">
    <property type="entry name" value="HhH1"/>
    <property type="match status" value="2"/>
</dbReference>
<keyword evidence="8" id="KW-0378">Hydrolase</keyword>
<dbReference type="InterPro" id="IPR036267">
    <property type="entry name" value="RuvA_C_sf"/>
</dbReference>
<dbReference type="InterPro" id="IPR003583">
    <property type="entry name" value="Hlx-hairpin-Hlx_DNA-bd_motif"/>
</dbReference>
<dbReference type="GO" id="GO:0005737">
    <property type="term" value="C:cytoplasm"/>
    <property type="evidence" value="ECO:0007669"/>
    <property type="project" value="UniProtKB-SubCell"/>
</dbReference>
<keyword evidence="2 6" id="KW-0227">DNA damage</keyword>
<dbReference type="InterPro" id="IPR000085">
    <property type="entry name" value="RuvA"/>
</dbReference>
<dbReference type="GO" id="GO:0048476">
    <property type="term" value="C:Holliday junction resolvase complex"/>
    <property type="evidence" value="ECO:0007669"/>
    <property type="project" value="UniProtKB-UniRule"/>
</dbReference>
<dbReference type="HAMAP" id="MF_00031">
    <property type="entry name" value="DNA_HJ_migration_RuvA"/>
    <property type="match status" value="1"/>
</dbReference>
<dbReference type="InterPro" id="IPR012340">
    <property type="entry name" value="NA-bd_OB-fold"/>
</dbReference>
<comment type="similarity">
    <text evidence="6">Belongs to the RuvA family.</text>
</comment>
<evidence type="ECO:0000313" key="9">
    <source>
        <dbReference type="Proteomes" id="UP000070449"/>
    </source>
</evidence>
<gene>
    <name evidence="6 8" type="primary">ruvA</name>
    <name evidence="8" type="ORF">UZ20_WS6002000387</name>
</gene>
<dbReference type="InterPro" id="IPR011114">
    <property type="entry name" value="RuvA_C"/>
</dbReference>
<comment type="function">
    <text evidence="6">The RuvA-RuvB-RuvC complex processes Holliday junction (HJ) DNA during genetic recombination and DNA repair, while the RuvA-RuvB complex plays an important role in the rescue of blocked DNA replication forks via replication fork reversal (RFR). RuvA specifically binds to HJ cruciform DNA, conferring on it an open structure. The RuvB hexamer acts as an ATP-dependent pump, pulling dsDNA into and through the RuvAB complex. HJ branch migration allows RuvC to scan DNA until it finds its consensus sequence, where it cleaves and resolves the cruciform DNA.</text>
</comment>
<dbReference type="GO" id="GO:0000400">
    <property type="term" value="F:four-way junction DNA binding"/>
    <property type="evidence" value="ECO:0007669"/>
    <property type="project" value="UniProtKB-UniRule"/>
</dbReference>
<dbReference type="GO" id="GO:0006281">
    <property type="term" value="P:DNA repair"/>
    <property type="evidence" value="ECO:0007669"/>
    <property type="project" value="UniProtKB-UniRule"/>
</dbReference>
<name>A0A136KJJ9_9BACT</name>
<dbReference type="SUPFAM" id="SSF50249">
    <property type="entry name" value="Nucleic acid-binding proteins"/>
    <property type="match status" value="1"/>
</dbReference>
<dbReference type="GO" id="GO:0006310">
    <property type="term" value="P:DNA recombination"/>
    <property type="evidence" value="ECO:0007669"/>
    <property type="project" value="UniProtKB-UniRule"/>
</dbReference>
<feature type="region of interest" description="Domain III" evidence="6">
    <location>
        <begin position="141"/>
        <end position="193"/>
    </location>
</feature>
<comment type="caution">
    <text evidence="8">The sequence shown here is derived from an EMBL/GenBank/DDBJ whole genome shotgun (WGS) entry which is preliminary data.</text>
</comment>
<keyword evidence="8" id="KW-0547">Nucleotide-binding</keyword>
<dbReference type="STRING" id="1617427.UZ20_WS6002000387"/>
<evidence type="ECO:0000256" key="2">
    <source>
        <dbReference type="ARBA" id="ARBA00022763"/>
    </source>
</evidence>
<evidence type="ECO:0000256" key="4">
    <source>
        <dbReference type="ARBA" id="ARBA00023172"/>
    </source>
</evidence>
<dbReference type="AlphaFoldDB" id="A0A136KJJ9"/>